<evidence type="ECO:0000256" key="2">
    <source>
        <dbReference type="ARBA" id="ARBA00009695"/>
    </source>
</evidence>
<evidence type="ECO:0000259" key="8">
    <source>
        <dbReference type="Pfam" id="PF21981"/>
    </source>
</evidence>
<keyword evidence="11" id="KW-1185">Reference proteome</keyword>
<dbReference type="InterPro" id="IPR053924">
    <property type="entry name" value="RecX_HTH_2nd"/>
</dbReference>
<evidence type="ECO:0000259" key="9">
    <source>
        <dbReference type="Pfam" id="PF21982"/>
    </source>
</evidence>
<feature type="domain" description="RecX third three-helical" evidence="8">
    <location>
        <begin position="128"/>
        <end position="169"/>
    </location>
</feature>
<dbReference type="InterPro" id="IPR053925">
    <property type="entry name" value="RecX_HTH_3rd"/>
</dbReference>
<dbReference type="InterPro" id="IPR003783">
    <property type="entry name" value="Regulatory_RecX"/>
</dbReference>
<gene>
    <name evidence="5 10" type="primary">recX</name>
    <name evidence="10" type="ORF">J5837_15875</name>
</gene>
<dbReference type="GO" id="GO:0005737">
    <property type="term" value="C:cytoplasm"/>
    <property type="evidence" value="ECO:0007669"/>
    <property type="project" value="UniProtKB-SubCell"/>
</dbReference>
<evidence type="ECO:0000313" key="11">
    <source>
        <dbReference type="Proteomes" id="UP000673447"/>
    </source>
</evidence>
<dbReference type="Pfam" id="PF21982">
    <property type="entry name" value="RecX_HTH1"/>
    <property type="match status" value="1"/>
</dbReference>
<dbReference type="AlphaFoldDB" id="A0A940X4Y8"/>
<evidence type="ECO:0000256" key="4">
    <source>
        <dbReference type="ARBA" id="ARBA00022490"/>
    </source>
</evidence>
<comment type="similarity">
    <text evidence="2 5">Belongs to the RecX family.</text>
</comment>
<evidence type="ECO:0000256" key="1">
    <source>
        <dbReference type="ARBA" id="ARBA00004496"/>
    </source>
</evidence>
<evidence type="ECO:0000256" key="3">
    <source>
        <dbReference type="ARBA" id="ARBA00018111"/>
    </source>
</evidence>
<comment type="subcellular location">
    <subcellularLocation>
        <location evidence="1 5">Cytoplasm</location>
    </subcellularLocation>
</comment>
<evidence type="ECO:0000256" key="6">
    <source>
        <dbReference type="SAM" id="MobiDB-lite"/>
    </source>
</evidence>
<evidence type="ECO:0000313" key="10">
    <source>
        <dbReference type="EMBL" id="MBP3985884.1"/>
    </source>
</evidence>
<evidence type="ECO:0000256" key="5">
    <source>
        <dbReference type="HAMAP-Rule" id="MF_01114"/>
    </source>
</evidence>
<dbReference type="Pfam" id="PF21981">
    <property type="entry name" value="RecX_HTH3"/>
    <property type="match status" value="1"/>
</dbReference>
<comment type="function">
    <text evidence="5">Modulates RecA activity.</text>
</comment>
<protein>
    <recommendedName>
        <fullName evidence="3 5">Regulatory protein RecX</fullName>
    </recommendedName>
</protein>
<dbReference type="Proteomes" id="UP000673447">
    <property type="component" value="Unassembled WGS sequence"/>
</dbReference>
<dbReference type="RefSeq" id="WP_210537765.1">
    <property type="nucleotide sequence ID" value="NZ_JAGKTC010000004.1"/>
</dbReference>
<reference evidence="10" key="1">
    <citation type="journal article" date="2016" name="Int. J. Syst. Evol. Microbiol.">
        <title>Pseudoxanthomonas helianthi sp. nov., isolated from roots of Jerusalem artichoke (Helianthus tuberosus).</title>
        <authorList>
            <person name="Kittiwongwattana C."/>
            <person name="Thawai C."/>
        </authorList>
    </citation>
    <scope>NUCLEOTIDE SEQUENCE</scope>
    <source>
        <strain evidence="10">110414</strain>
    </source>
</reference>
<dbReference type="HAMAP" id="MF_01114">
    <property type="entry name" value="RecX"/>
    <property type="match status" value="1"/>
</dbReference>
<comment type="caution">
    <text evidence="10">The sequence shown here is derived from an EMBL/GenBank/DDBJ whole genome shotgun (WGS) entry which is preliminary data.</text>
</comment>
<dbReference type="InterPro" id="IPR053926">
    <property type="entry name" value="RecX_HTH_1st"/>
</dbReference>
<accession>A0A940X4Y8</accession>
<dbReference type="PANTHER" id="PTHR33602">
    <property type="entry name" value="REGULATORY PROTEIN RECX FAMILY PROTEIN"/>
    <property type="match status" value="1"/>
</dbReference>
<evidence type="ECO:0000259" key="7">
    <source>
        <dbReference type="Pfam" id="PF02631"/>
    </source>
</evidence>
<dbReference type="EMBL" id="JAGKTC010000004">
    <property type="protein sequence ID" value="MBP3985884.1"/>
    <property type="molecule type" value="Genomic_DNA"/>
</dbReference>
<dbReference type="Gene3D" id="1.10.10.10">
    <property type="entry name" value="Winged helix-like DNA-binding domain superfamily/Winged helix DNA-binding domain"/>
    <property type="match status" value="3"/>
</dbReference>
<name>A0A940X4Y8_9GAMM</name>
<dbReference type="NCBIfam" id="NF001054">
    <property type="entry name" value="PRK00117.2-1"/>
    <property type="match status" value="1"/>
</dbReference>
<dbReference type="InterPro" id="IPR036388">
    <property type="entry name" value="WH-like_DNA-bd_sf"/>
</dbReference>
<keyword evidence="4 5" id="KW-0963">Cytoplasm</keyword>
<proteinExistence type="inferred from homology"/>
<dbReference type="PANTHER" id="PTHR33602:SF1">
    <property type="entry name" value="REGULATORY PROTEIN RECX FAMILY PROTEIN"/>
    <property type="match status" value="1"/>
</dbReference>
<dbReference type="Pfam" id="PF02631">
    <property type="entry name" value="RecX_HTH2"/>
    <property type="match status" value="1"/>
</dbReference>
<dbReference type="GO" id="GO:0006282">
    <property type="term" value="P:regulation of DNA repair"/>
    <property type="evidence" value="ECO:0007669"/>
    <property type="project" value="UniProtKB-UniRule"/>
</dbReference>
<reference evidence="10" key="2">
    <citation type="submission" date="2021-03" db="EMBL/GenBank/DDBJ databases">
        <authorList>
            <person name="Cao W."/>
        </authorList>
    </citation>
    <scope>NUCLEOTIDE SEQUENCE</scope>
    <source>
        <strain evidence="10">110414</strain>
    </source>
</reference>
<sequence length="177" mass="19656">MTQREDEFGRLPGEGDTVPAGTRRKSRRPEPTPVQRALGLLVRREHSRKELTRKLAARGVEAEEARAAVERLAGEGWQDDTRFAESLVRSRAAGGYGPLHVRAELGTHGLDRAAVAAAMDAFEGDWKQVARDLVRRRFGEAGPRDMAQKRKAADLLARRGFDAGTLREIIDEDSMIE</sequence>
<organism evidence="10 11">
    <name type="scientific">Pseudoxanthomonas helianthi</name>
    <dbReference type="NCBI Taxonomy" id="1453541"/>
    <lineage>
        <taxon>Bacteria</taxon>
        <taxon>Pseudomonadati</taxon>
        <taxon>Pseudomonadota</taxon>
        <taxon>Gammaproteobacteria</taxon>
        <taxon>Lysobacterales</taxon>
        <taxon>Lysobacteraceae</taxon>
        <taxon>Pseudoxanthomonas</taxon>
    </lineage>
</organism>
<feature type="domain" description="RecX second three-helical" evidence="7">
    <location>
        <begin position="79"/>
        <end position="119"/>
    </location>
</feature>
<feature type="domain" description="RecX first three-helical" evidence="9">
    <location>
        <begin position="35"/>
        <end position="72"/>
    </location>
</feature>
<feature type="region of interest" description="Disordered" evidence="6">
    <location>
        <begin position="1"/>
        <end position="34"/>
    </location>
</feature>